<dbReference type="InterPro" id="IPR051790">
    <property type="entry name" value="Cytochrome_c-biogenesis_DsbD"/>
</dbReference>
<keyword evidence="10" id="KW-1185">Reference proteome</keyword>
<dbReference type="GO" id="GO:0017004">
    <property type="term" value="P:cytochrome complex assembly"/>
    <property type="evidence" value="ECO:0007669"/>
    <property type="project" value="UniProtKB-KW"/>
</dbReference>
<evidence type="ECO:0000313" key="9">
    <source>
        <dbReference type="EMBL" id="GAX87909.1"/>
    </source>
</evidence>
<comment type="subcellular location">
    <subcellularLocation>
        <location evidence="1">Membrane</location>
        <topology evidence="1">Multi-pass membrane protein</topology>
    </subcellularLocation>
</comment>
<comment type="caution">
    <text evidence="9">The sequence shown here is derived from an EMBL/GenBank/DDBJ whole genome shotgun (WGS) entry which is preliminary data.</text>
</comment>
<keyword evidence="6 7" id="KW-0472">Membrane</keyword>
<evidence type="ECO:0000256" key="6">
    <source>
        <dbReference type="ARBA" id="ARBA00023136"/>
    </source>
</evidence>
<dbReference type="Pfam" id="PF02683">
    <property type="entry name" value="DsbD_TM"/>
    <property type="match status" value="1"/>
</dbReference>
<name>A0A292YFH3_9BACT</name>
<keyword evidence="4" id="KW-0201">Cytochrome c-type biogenesis</keyword>
<feature type="transmembrane region" description="Helical" evidence="7">
    <location>
        <begin position="99"/>
        <end position="119"/>
    </location>
</feature>
<dbReference type="Proteomes" id="UP000217944">
    <property type="component" value="Unassembled WGS sequence"/>
</dbReference>
<gene>
    <name evidence="9" type="ORF">LNAT_P1206</name>
</gene>
<feature type="transmembrane region" description="Helical" evidence="7">
    <location>
        <begin position="139"/>
        <end position="165"/>
    </location>
</feature>
<protein>
    <submittedName>
        <fullName evidence="9">Cytochrome c-type biogenesis protein</fullName>
    </submittedName>
</protein>
<feature type="transmembrane region" description="Helical" evidence="7">
    <location>
        <begin position="65"/>
        <end position="87"/>
    </location>
</feature>
<feature type="transmembrane region" description="Helical" evidence="7">
    <location>
        <begin position="17"/>
        <end position="44"/>
    </location>
</feature>
<evidence type="ECO:0000256" key="4">
    <source>
        <dbReference type="ARBA" id="ARBA00022748"/>
    </source>
</evidence>
<comment type="similarity">
    <text evidence="2">Belongs to the DsbD family.</text>
</comment>
<dbReference type="PANTHER" id="PTHR31272">
    <property type="entry name" value="CYTOCHROME C-TYPE BIOGENESIS PROTEIN HI_1454-RELATED"/>
    <property type="match status" value="1"/>
</dbReference>
<dbReference type="RefSeq" id="WP_096259441.1">
    <property type="nucleotide sequence ID" value="NZ_BDME01000002.1"/>
</dbReference>
<feature type="transmembrane region" description="Helical" evidence="7">
    <location>
        <begin position="208"/>
        <end position="226"/>
    </location>
</feature>
<dbReference type="PANTHER" id="PTHR31272:SF4">
    <property type="entry name" value="CYTOCHROME C-TYPE BIOGENESIS PROTEIN HI_1454-RELATED"/>
    <property type="match status" value="1"/>
</dbReference>
<evidence type="ECO:0000256" key="7">
    <source>
        <dbReference type="SAM" id="Phobius"/>
    </source>
</evidence>
<proteinExistence type="inferred from homology"/>
<accession>A0A292YFH3</accession>
<dbReference type="GO" id="GO:0016020">
    <property type="term" value="C:membrane"/>
    <property type="evidence" value="ECO:0007669"/>
    <property type="project" value="UniProtKB-SubCell"/>
</dbReference>
<evidence type="ECO:0000256" key="1">
    <source>
        <dbReference type="ARBA" id="ARBA00004141"/>
    </source>
</evidence>
<evidence type="ECO:0000256" key="3">
    <source>
        <dbReference type="ARBA" id="ARBA00022692"/>
    </source>
</evidence>
<organism evidence="9 10">
    <name type="scientific">Lebetimonas natsushimae</name>
    <dbReference type="NCBI Taxonomy" id="1936991"/>
    <lineage>
        <taxon>Bacteria</taxon>
        <taxon>Pseudomonadati</taxon>
        <taxon>Campylobacterota</taxon>
        <taxon>Epsilonproteobacteria</taxon>
        <taxon>Nautiliales</taxon>
        <taxon>Nautiliaceae</taxon>
        <taxon>Lebetimonas</taxon>
    </lineage>
</organism>
<reference evidence="9 10" key="1">
    <citation type="journal article" date="2017" name="Syst. Appl. Microbiol.">
        <title>Lebetimonas natsushimae sp. nov., a novel strictly anaerobic, moderately thermophilic chemoautotroph isolated from a deep-sea hydrothermal vent polychaete nest in the Mid-Okinawa Trough.</title>
        <authorList>
            <person name="Nagata R."/>
            <person name="Takaki Y."/>
            <person name="Tame A."/>
            <person name="Nunoura T."/>
            <person name="Muto H."/>
            <person name="Mino S."/>
            <person name="Sawayama S."/>
            <person name="Takai K."/>
            <person name="Nakagawa S."/>
        </authorList>
    </citation>
    <scope>NUCLEOTIDE SEQUENCE [LARGE SCALE GENOMIC DNA]</scope>
    <source>
        <strain evidence="9 10">HS1857</strain>
    </source>
</reference>
<evidence type="ECO:0000256" key="5">
    <source>
        <dbReference type="ARBA" id="ARBA00022989"/>
    </source>
</evidence>
<keyword evidence="5 7" id="KW-1133">Transmembrane helix</keyword>
<sequence length="229" mass="25669">MENLVYSLFDYFDKMPFIVSFIAGILSFLSPCVLPLVPIYFFYITGISAKELEERNLDKKERIKILINSLLFILGFGIVFVLIGAAAANLIGNIFANKWLNIIAGIIIVIFGLNIGGFIKFKIFQYEKRLNLQNAGSFLLGVSFAFGWTPCIGPIFGTIVGMAATEPAKSVIMMIIYSLGLAFPFLLMAIFTVWSIKFIQKAKKYMYIIEKFSGILLILVGVYFIFKGI</sequence>
<evidence type="ECO:0000256" key="2">
    <source>
        <dbReference type="ARBA" id="ARBA00006143"/>
    </source>
</evidence>
<keyword evidence="3 7" id="KW-0812">Transmembrane</keyword>
<feature type="transmembrane region" description="Helical" evidence="7">
    <location>
        <begin position="171"/>
        <end position="196"/>
    </location>
</feature>
<dbReference type="InterPro" id="IPR003834">
    <property type="entry name" value="Cyt_c_assmbl_TM_dom"/>
</dbReference>
<dbReference type="OrthoDB" id="9803065at2"/>
<dbReference type="AlphaFoldDB" id="A0A292YFH3"/>
<dbReference type="EMBL" id="BDME01000002">
    <property type="protein sequence ID" value="GAX87909.1"/>
    <property type="molecule type" value="Genomic_DNA"/>
</dbReference>
<evidence type="ECO:0000313" key="10">
    <source>
        <dbReference type="Proteomes" id="UP000217944"/>
    </source>
</evidence>
<feature type="domain" description="Cytochrome C biogenesis protein transmembrane" evidence="8">
    <location>
        <begin position="19"/>
        <end position="225"/>
    </location>
</feature>
<evidence type="ECO:0000259" key="8">
    <source>
        <dbReference type="Pfam" id="PF02683"/>
    </source>
</evidence>